<accession>A0AAW6T854</accession>
<dbReference type="Gene3D" id="3.90.50.10">
    <property type="entry name" value="Photosynthetic Reaction Center, subunit H, domain 2"/>
    <property type="match status" value="1"/>
</dbReference>
<dbReference type="InterPro" id="IPR011033">
    <property type="entry name" value="PRC_barrel-like_sf"/>
</dbReference>
<dbReference type="RefSeq" id="WP_281489077.1">
    <property type="nucleotide sequence ID" value="NZ_JASATX010000004.1"/>
</dbReference>
<sequence>MINRENLGSLIGADVVDPTGSKVGSVGQVYVDDHDGRPSWVSVRTGLFGMKESLVPLDRADWDGDDLRVAYEKDRVKDAPRVDADAHLEPSDEDELYRYYGMEGTGEVGAVHDRNTSSSDAAMARDDSMSRTAEQPDAGSGSMRSGRVRLRRYVVTEEQSVSVPVQREEVRVERDPVVDDNVDADPDIAGGNDRSM</sequence>
<evidence type="ECO:0000256" key="1">
    <source>
        <dbReference type="SAM" id="MobiDB-lite"/>
    </source>
</evidence>
<name>A0AAW6T854_9MICO</name>
<comment type="caution">
    <text evidence="4">The sequence shown here is derived from an EMBL/GenBank/DDBJ whole genome shotgun (WGS) entry which is preliminary data.</text>
</comment>
<feature type="domain" description="DUF2382" evidence="3">
    <location>
        <begin position="129"/>
        <end position="187"/>
    </location>
</feature>
<proteinExistence type="predicted"/>
<dbReference type="SUPFAM" id="SSF50346">
    <property type="entry name" value="PRC-barrel domain"/>
    <property type="match status" value="1"/>
</dbReference>
<feature type="domain" description="PRC-barrel" evidence="2">
    <location>
        <begin position="8"/>
        <end position="73"/>
    </location>
</feature>
<dbReference type="InterPro" id="IPR027275">
    <property type="entry name" value="PRC-brl_dom"/>
</dbReference>
<evidence type="ECO:0000313" key="5">
    <source>
        <dbReference type="Proteomes" id="UP001321506"/>
    </source>
</evidence>
<dbReference type="Pfam" id="PF09557">
    <property type="entry name" value="DUF2382"/>
    <property type="match status" value="1"/>
</dbReference>
<organism evidence="4 5">
    <name type="scientific">Ruicaihuangia caeni</name>
    <dbReference type="NCBI Taxonomy" id="3042517"/>
    <lineage>
        <taxon>Bacteria</taxon>
        <taxon>Bacillati</taxon>
        <taxon>Actinomycetota</taxon>
        <taxon>Actinomycetes</taxon>
        <taxon>Micrococcales</taxon>
        <taxon>Microbacteriaceae</taxon>
        <taxon>Ruicaihuangia</taxon>
    </lineage>
</organism>
<dbReference type="EMBL" id="JASATX010000004">
    <property type="protein sequence ID" value="MDI2099286.1"/>
    <property type="molecule type" value="Genomic_DNA"/>
</dbReference>
<dbReference type="InterPro" id="IPR052967">
    <property type="entry name" value="Stress_Response_Assoc"/>
</dbReference>
<feature type="region of interest" description="Disordered" evidence="1">
    <location>
        <begin position="108"/>
        <end position="196"/>
    </location>
</feature>
<evidence type="ECO:0000313" key="4">
    <source>
        <dbReference type="EMBL" id="MDI2099286.1"/>
    </source>
</evidence>
<feature type="compositionally biased region" description="Basic and acidic residues" evidence="1">
    <location>
        <begin position="166"/>
        <end position="177"/>
    </location>
</feature>
<dbReference type="GO" id="GO:0019684">
    <property type="term" value="P:photosynthesis, light reaction"/>
    <property type="evidence" value="ECO:0007669"/>
    <property type="project" value="InterPro"/>
</dbReference>
<dbReference type="Pfam" id="PF05239">
    <property type="entry name" value="PRC"/>
    <property type="match status" value="1"/>
</dbReference>
<reference evidence="4 5" key="1">
    <citation type="submission" date="2023-04" db="EMBL/GenBank/DDBJ databases">
        <title>Klugiella caeni sp. nov. isolated from the sludge of biochemical tank.</title>
        <authorList>
            <person name="Geng K."/>
        </authorList>
    </citation>
    <scope>NUCLEOTIDE SEQUENCE [LARGE SCALE GENOMIC DNA]</scope>
    <source>
        <strain evidence="4 5">YN-L-19</strain>
    </source>
</reference>
<protein>
    <submittedName>
        <fullName evidence="4">PRC and DUF2382 domain-containing protein</fullName>
    </submittedName>
</protein>
<keyword evidence="5" id="KW-1185">Reference proteome</keyword>
<dbReference type="InterPro" id="IPR014747">
    <property type="entry name" value="Bac_photo_RC_H_C"/>
</dbReference>
<dbReference type="InterPro" id="IPR019060">
    <property type="entry name" value="DUF2382"/>
</dbReference>
<dbReference type="PANTHER" id="PTHR38463:SF1">
    <property type="entry name" value="STRESS RESPONSE PROTEIN YSNF"/>
    <property type="match status" value="1"/>
</dbReference>
<dbReference type="AlphaFoldDB" id="A0AAW6T854"/>
<dbReference type="Proteomes" id="UP001321506">
    <property type="component" value="Unassembled WGS sequence"/>
</dbReference>
<dbReference type="GO" id="GO:0030077">
    <property type="term" value="C:plasma membrane light-harvesting complex"/>
    <property type="evidence" value="ECO:0007669"/>
    <property type="project" value="InterPro"/>
</dbReference>
<evidence type="ECO:0000259" key="3">
    <source>
        <dbReference type="Pfam" id="PF09557"/>
    </source>
</evidence>
<gene>
    <name evidence="4" type="ORF">QF206_09970</name>
</gene>
<evidence type="ECO:0000259" key="2">
    <source>
        <dbReference type="Pfam" id="PF05239"/>
    </source>
</evidence>
<dbReference type="PANTHER" id="PTHR38463">
    <property type="entry name" value="STRESS RESPONSE PROTEIN YSNF"/>
    <property type="match status" value="1"/>
</dbReference>